<organism evidence="1 2">
    <name type="scientific">Penicilliopsis zonata CBS 506.65</name>
    <dbReference type="NCBI Taxonomy" id="1073090"/>
    <lineage>
        <taxon>Eukaryota</taxon>
        <taxon>Fungi</taxon>
        <taxon>Dikarya</taxon>
        <taxon>Ascomycota</taxon>
        <taxon>Pezizomycotina</taxon>
        <taxon>Eurotiomycetes</taxon>
        <taxon>Eurotiomycetidae</taxon>
        <taxon>Eurotiales</taxon>
        <taxon>Aspergillaceae</taxon>
        <taxon>Penicilliopsis</taxon>
    </lineage>
</organism>
<accession>A0A1L9S9V5</accession>
<dbReference type="GeneID" id="34613819"/>
<dbReference type="OrthoDB" id="3940621at2759"/>
<dbReference type="Proteomes" id="UP000184188">
    <property type="component" value="Unassembled WGS sequence"/>
</dbReference>
<gene>
    <name evidence="1" type="ORF">ASPZODRAFT_19206</name>
</gene>
<dbReference type="VEuPathDB" id="FungiDB:ASPZODRAFT_19206"/>
<dbReference type="RefSeq" id="XP_022578416.1">
    <property type="nucleotide sequence ID" value="XM_022727355.1"/>
</dbReference>
<evidence type="ECO:0000313" key="1">
    <source>
        <dbReference type="EMBL" id="OJJ43906.1"/>
    </source>
</evidence>
<dbReference type="EMBL" id="KV878350">
    <property type="protein sequence ID" value="OJJ43906.1"/>
    <property type="molecule type" value="Genomic_DNA"/>
</dbReference>
<sequence length="410" mass="48310">MEIQDCGLGDFGNLPPEMRSCIWDHLCPHDSTQTDLSILRASKCLHEEISHHFYSRISLDVNVSPKFERLQFLEIYSRKWNKHWFLPTQSYARRRGFQSLPYHKVDLTINIHAPNPRDPGQMITLWKRMKALSRILQRASKIKSLKLCFQRGEGKQDWQGSIRDGQASSSIRCGDLDIPDYFMALIPLCSLKSIQEFQISADCQEFFDAIDWSLINSSREFILKGVLPSQDGNNDGNNGNSDNYLPILDEFRDISHLVAELSFMLDLKLDDMDGHTANMLRLDRFSRWFRNGRTGLSPYQRQIRHLLHRYPDIVRYHDPFLADLRKRHIQLVATYHVEFGHGRTFPCRVWDSAEWDCHYPRGIDPLRRDLVQLYWEDYMVYVQRGLFRPLDRLIWDYNSRRARSSPSNLD</sequence>
<protein>
    <submittedName>
        <fullName evidence="1">Uncharacterized protein</fullName>
    </submittedName>
</protein>
<dbReference type="STRING" id="1073090.A0A1L9S9V5"/>
<reference evidence="2" key="1">
    <citation type="journal article" date="2017" name="Genome Biol.">
        <title>Comparative genomics reveals high biological diversity and specific adaptations in the industrially and medically important fungal genus Aspergillus.</title>
        <authorList>
            <person name="de Vries R.P."/>
            <person name="Riley R."/>
            <person name="Wiebenga A."/>
            <person name="Aguilar-Osorio G."/>
            <person name="Amillis S."/>
            <person name="Uchima C.A."/>
            <person name="Anderluh G."/>
            <person name="Asadollahi M."/>
            <person name="Askin M."/>
            <person name="Barry K."/>
            <person name="Battaglia E."/>
            <person name="Bayram O."/>
            <person name="Benocci T."/>
            <person name="Braus-Stromeyer S.A."/>
            <person name="Caldana C."/>
            <person name="Canovas D."/>
            <person name="Cerqueira G.C."/>
            <person name="Chen F."/>
            <person name="Chen W."/>
            <person name="Choi C."/>
            <person name="Clum A."/>
            <person name="Dos Santos R.A."/>
            <person name="Damasio A.R."/>
            <person name="Diallinas G."/>
            <person name="Emri T."/>
            <person name="Fekete E."/>
            <person name="Flipphi M."/>
            <person name="Freyberg S."/>
            <person name="Gallo A."/>
            <person name="Gournas C."/>
            <person name="Habgood R."/>
            <person name="Hainaut M."/>
            <person name="Harispe M.L."/>
            <person name="Henrissat B."/>
            <person name="Hilden K.S."/>
            <person name="Hope R."/>
            <person name="Hossain A."/>
            <person name="Karabika E."/>
            <person name="Karaffa L."/>
            <person name="Karanyi Z."/>
            <person name="Krasevec N."/>
            <person name="Kuo A."/>
            <person name="Kusch H."/>
            <person name="LaButti K."/>
            <person name="Lagendijk E.L."/>
            <person name="Lapidus A."/>
            <person name="Levasseur A."/>
            <person name="Lindquist E."/>
            <person name="Lipzen A."/>
            <person name="Logrieco A.F."/>
            <person name="MacCabe A."/>
            <person name="Maekelae M.R."/>
            <person name="Malavazi I."/>
            <person name="Melin P."/>
            <person name="Meyer V."/>
            <person name="Mielnichuk N."/>
            <person name="Miskei M."/>
            <person name="Molnar A.P."/>
            <person name="Mule G."/>
            <person name="Ngan C.Y."/>
            <person name="Orejas M."/>
            <person name="Orosz E."/>
            <person name="Ouedraogo J.P."/>
            <person name="Overkamp K.M."/>
            <person name="Park H.-S."/>
            <person name="Perrone G."/>
            <person name="Piumi F."/>
            <person name="Punt P.J."/>
            <person name="Ram A.F."/>
            <person name="Ramon A."/>
            <person name="Rauscher S."/>
            <person name="Record E."/>
            <person name="Riano-Pachon D.M."/>
            <person name="Robert V."/>
            <person name="Roehrig J."/>
            <person name="Ruller R."/>
            <person name="Salamov A."/>
            <person name="Salih N.S."/>
            <person name="Samson R.A."/>
            <person name="Sandor E."/>
            <person name="Sanguinetti M."/>
            <person name="Schuetze T."/>
            <person name="Sepcic K."/>
            <person name="Shelest E."/>
            <person name="Sherlock G."/>
            <person name="Sophianopoulou V."/>
            <person name="Squina F.M."/>
            <person name="Sun H."/>
            <person name="Susca A."/>
            <person name="Todd R.B."/>
            <person name="Tsang A."/>
            <person name="Unkles S.E."/>
            <person name="van de Wiele N."/>
            <person name="van Rossen-Uffink D."/>
            <person name="Oliveira J.V."/>
            <person name="Vesth T.C."/>
            <person name="Visser J."/>
            <person name="Yu J.-H."/>
            <person name="Zhou M."/>
            <person name="Andersen M.R."/>
            <person name="Archer D.B."/>
            <person name="Baker S.E."/>
            <person name="Benoit I."/>
            <person name="Brakhage A.A."/>
            <person name="Braus G.H."/>
            <person name="Fischer R."/>
            <person name="Frisvad J.C."/>
            <person name="Goldman G.H."/>
            <person name="Houbraken J."/>
            <person name="Oakley B."/>
            <person name="Pocsi I."/>
            <person name="Scazzocchio C."/>
            <person name="Seiboth B."/>
            <person name="vanKuyk P.A."/>
            <person name="Wortman J."/>
            <person name="Dyer P.S."/>
            <person name="Grigoriev I.V."/>
        </authorList>
    </citation>
    <scope>NUCLEOTIDE SEQUENCE [LARGE SCALE GENOMIC DNA]</scope>
    <source>
        <strain evidence="2">CBS 506.65</strain>
    </source>
</reference>
<proteinExistence type="predicted"/>
<keyword evidence="2" id="KW-1185">Reference proteome</keyword>
<evidence type="ECO:0000313" key="2">
    <source>
        <dbReference type="Proteomes" id="UP000184188"/>
    </source>
</evidence>
<name>A0A1L9S9V5_9EURO</name>
<dbReference type="AlphaFoldDB" id="A0A1L9S9V5"/>